<feature type="compositionally biased region" description="Low complexity" evidence="1">
    <location>
        <begin position="175"/>
        <end position="200"/>
    </location>
</feature>
<keyword evidence="2" id="KW-1133">Transmembrane helix</keyword>
<organism evidence="3 4">
    <name type="scientific">Coniella lustricola</name>
    <dbReference type="NCBI Taxonomy" id="2025994"/>
    <lineage>
        <taxon>Eukaryota</taxon>
        <taxon>Fungi</taxon>
        <taxon>Dikarya</taxon>
        <taxon>Ascomycota</taxon>
        <taxon>Pezizomycotina</taxon>
        <taxon>Sordariomycetes</taxon>
        <taxon>Sordariomycetidae</taxon>
        <taxon>Diaporthales</taxon>
        <taxon>Schizoparmaceae</taxon>
        <taxon>Coniella</taxon>
    </lineage>
</organism>
<evidence type="ECO:0000256" key="2">
    <source>
        <dbReference type="SAM" id="Phobius"/>
    </source>
</evidence>
<sequence>MARWWRVACTITFINNDHAATDFSPNRRQCARECRGFHYLSIQDNIDQDDDYLNLRSRNAYDCSWSQWRFYPTGHWVVRSAFGQPCIPYEDTGPNLVGFSSGPIAVATTSDDGPTYQVRVNDTDPIFFYCAASGSCVDYHMIGVINPTANETYEKQYEYAENVTYQMTPGEAFPSETASSSSSSATSTSGGSSSSSSSSGHKSLSSGAIAGIAIGGAAVLLLAGVLIYLFGRRSAAAKAFAVQRDSGPYSGPMQEARYGGPAGPRSPGQATFATTAYSTAPSVDPYQMHMNQYGGPILVAGYPHSTGSPPPVSDYSQSLYQQHYGSVPQGLGSSPLVGLDAQSAAQTGMFPAPLQTNGVQAQHQQANAPIELPVSQNPGDEPLRQYHDPAKAYSWVQPDDGSYRPGKP</sequence>
<feature type="compositionally biased region" description="Basic and acidic residues" evidence="1">
    <location>
        <begin position="381"/>
        <end position="390"/>
    </location>
</feature>
<name>A0A2T3AH60_9PEZI</name>
<accession>A0A2T3AH60</accession>
<gene>
    <name evidence="3" type="ORF">BD289DRAFT_491918</name>
</gene>
<reference evidence="3 4" key="1">
    <citation type="journal article" date="2018" name="Mycol. Prog.">
        <title>Coniella lustricola, a new species from submerged detritus.</title>
        <authorList>
            <person name="Raudabaugh D.B."/>
            <person name="Iturriaga T."/>
            <person name="Carver A."/>
            <person name="Mondo S."/>
            <person name="Pangilinan J."/>
            <person name="Lipzen A."/>
            <person name="He G."/>
            <person name="Amirebrahimi M."/>
            <person name="Grigoriev I.V."/>
            <person name="Miller A.N."/>
        </authorList>
    </citation>
    <scope>NUCLEOTIDE SEQUENCE [LARGE SCALE GENOMIC DNA]</scope>
    <source>
        <strain evidence="3 4">B22-T-1</strain>
    </source>
</reference>
<feature type="region of interest" description="Disordered" evidence="1">
    <location>
        <begin position="170"/>
        <end position="200"/>
    </location>
</feature>
<proteinExistence type="predicted"/>
<keyword evidence="4" id="KW-1185">Reference proteome</keyword>
<dbReference type="EMBL" id="KZ678390">
    <property type="protein sequence ID" value="PSR97565.1"/>
    <property type="molecule type" value="Genomic_DNA"/>
</dbReference>
<keyword evidence="2" id="KW-0472">Membrane</keyword>
<dbReference type="AlphaFoldDB" id="A0A2T3AH60"/>
<evidence type="ECO:0000256" key="1">
    <source>
        <dbReference type="SAM" id="MobiDB-lite"/>
    </source>
</evidence>
<feature type="region of interest" description="Disordered" evidence="1">
    <location>
        <begin position="244"/>
        <end position="270"/>
    </location>
</feature>
<evidence type="ECO:0000313" key="4">
    <source>
        <dbReference type="Proteomes" id="UP000241462"/>
    </source>
</evidence>
<feature type="region of interest" description="Disordered" evidence="1">
    <location>
        <begin position="371"/>
        <end position="408"/>
    </location>
</feature>
<dbReference type="PANTHER" id="PTHR34883:SF8">
    <property type="entry name" value="EXTRACELLULAR SERINE-RICH PROTEIN (AFU_ORTHOLOGUE AFUA_6G00670)"/>
    <property type="match status" value="1"/>
</dbReference>
<dbReference type="Proteomes" id="UP000241462">
    <property type="component" value="Unassembled WGS sequence"/>
</dbReference>
<evidence type="ECO:0000313" key="3">
    <source>
        <dbReference type="EMBL" id="PSR97565.1"/>
    </source>
</evidence>
<dbReference type="STRING" id="2025994.A0A2T3AH60"/>
<protein>
    <submittedName>
        <fullName evidence="3">Uncharacterized protein</fullName>
    </submittedName>
</protein>
<dbReference type="OrthoDB" id="2331100at2759"/>
<dbReference type="InterPro" id="IPR052953">
    <property type="entry name" value="Ser-rich/MCO-related"/>
</dbReference>
<feature type="transmembrane region" description="Helical" evidence="2">
    <location>
        <begin position="208"/>
        <end position="230"/>
    </location>
</feature>
<dbReference type="InParanoid" id="A0A2T3AH60"/>
<dbReference type="PANTHER" id="PTHR34883">
    <property type="entry name" value="SERINE-RICH PROTEIN, PUTATIVE-RELATED-RELATED"/>
    <property type="match status" value="1"/>
</dbReference>
<keyword evidence="2" id="KW-0812">Transmembrane</keyword>